<dbReference type="Gene3D" id="1.10.10.10">
    <property type="entry name" value="Winged helix-like DNA-binding domain superfamily/Winged helix DNA-binding domain"/>
    <property type="match status" value="1"/>
</dbReference>
<dbReference type="SUPFAM" id="SSF48008">
    <property type="entry name" value="GntR ligand-binding domain-like"/>
    <property type="match status" value="1"/>
</dbReference>
<dbReference type="Pfam" id="PF07729">
    <property type="entry name" value="FCD"/>
    <property type="match status" value="1"/>
</dbReference>
<dbReference type="EMBL" id="CP045929">
    <property type="protein sequence ID" value="QGK69929.1"/>
    <property type="molecule type" value="Genomic_DNA"/>
</dbReference>
<evidence type="ECO:0000313" key="6">
    <source>
        <dbReference type="Proteomes" id="UP000371041"/>
    </source>
</evidence>
<keyword evidence="6" id="KW-1185">Reference proteome</keyword>
<organism evidence="5 6">
    <name type="scientific">Allosaccharopolyspora coralli</name>
    <dbReference type="NCBI Taxonomy" id="2665642"/>
    <lineage>
        <taxon>Bacteria</taxon>
        <taxon>Bacillati</taxon>
        <taxon>Actinomycetota</taxon>
        <taxon>Actinomycetes</taxon>
        <taxon>Pseudonocardiales</taxon>
        <taxon>Pseudonocardiaceae</taxon>
        <taxon>Allosaccharopolyspora</taxon>
    </lineage>
</organism>
<dbReference type="AlphaFoldDB" id="A0A5Q3QEN8"/>
<dbReference type="SMART" id="SM00895">
    <property type="entry name" value="FCD"/>
    <property type="match status" value="1"/>
</dbReference>
<keyword evidence="1" id="KW-0805">Transcription regulation</keyword>
<dbReference type="GO" id="GO:0003700">
    <property type="term" value="F:DNA-binding transcription factor activity"/>
    <property type="evidence" value="ECO:0007669"/>
    <property type="project" value="InterPro"/>
</dbReference>
<protein>
    <submittedName>
        <fullName evidence="5">GntR family transcriptional regulator</fullName>
    </submittedName>
</protein>
<dbReference type="SMART" id="SM00345">
    <property type="entry name" value="HTH_GNTR"/>
    <property type="match status" value="1"/>
</dbReference>
<keyword evidence="2" id="KW-0238">DNA-binding</keyword>
<gene>
    <name evidence="5" type="ORF">GIY23_10715</name>
</gene>
<dbReference type="PANTHER" id="PTHR43537:SF45">
    <property type="entry name" value="GNTR FAMILY REGULATORY PROTEIN"/>
    <property type="match status" value="1"/>
</dbReference>
<evidence type="ECO:0000256" key="2">
    <source>
        <dbReference type="ARBA" id="ARBA00023125"/>
    </source>
</evidence>
<dbReference type="RefSeq" id="WP_154076522.1">
    <property type="nucleotide sequence ID" value="NZ_CP045929.1"/>
</dbReference>
<dbReference type="Gene3D" id="1.20.120.530">
    <property type="entry name" value="GntR ligand-binding domain-like"/>
    <property type="match status" value="1"/>
</dbReference>
<evidence type="ECO:0000259" key="4">
    <source>
        <dbReference type="PROSITE" id="PS50949"/>
    </source>
</evidence>
<sequence length="232" mass="25740">MTSAAQPWVDSLAAEKALLDRTSTAERVADLLRRHIVEGTLAPGTRLSEASVGRALSVSRNTLREAFRLLAHERLLVYAFHRGVFVRELTADDVADLYRTRRMIETAALRTVAAATPAALQAVHDAVSDGERAADDERWHDVGTANMSFHQAVADLASSERSTEIMRRLLAELRLAFHAMPALREFHEPYLADNRAIADLLAAGDVEQASQRLTRYFDTAEGQLLDAYRDTE</sequence>
<dbReference type="Pfam" id="PF00392">
    <property type="entry name" value="GntR"/>
    <property type="match status" value="1"/>
</dbReference>
<feature type="domain" description="HTH gntR-type" evidence="4">
    <location>
        <begin position="22"/>
        <end position="89"/>
    </location>
</feature>
<proteinExistence type="predicted"/>
<dbReference type="InterPro" id="IPR036388">
    <property type="entry name" value="WH-like_DNA-bd_sf"/>
</dbReference>
<dbReference type="GO" id="GO:0003677">
    <property type="term" value="F:DNA binding"/>
    <property type="evidence" value="ECO:0007669"/>
    <property type="project" value="UniProtKB-KW"/>
</dbReference>
<dbReference type="PANTHER" id="PTHR43537">
    <property type="entry name" value="TRANSCRIPTIONAL REGULATOR, GNTR FAMILY"/>
    <property type="match status" value="1"/>
</dbReference>
<keyword evidence="3" id="KW-0804">Transcription</keyword>
<dbReference type="KEGG" id="sace:GIY23_10715"/>
<reference evidence="6" key="1">
    <citation type="submission" date="2019-11" db="EMBL/GenBank/DDBJ databases">
        <title>The complete genome sequence of Saccharopolyspora sp. E2A.</title>
        <authorList>
            <person name="Zhang G."/>
        </authorList>
    </citation>
    <scope>NUCLEOTIDE SEQUENCE [LARGE SCALE GENOMIC DNA]</scope>
    <source>
        <strain evidence="6">E2A</strain>
    </source>
</reference>
<dbReference type="PROSITE" id="PS50949">
    <property type="entry name" value="HTH_GNTR"/>
    <property type="match status" value="1"/>
</dbReference>
<dbReference type="SUPFAM" id="SSF46785">
    <property type="entry name" value="Winged helix' DNA-binding domain"/>
    <property type="match status" value="1"/>
</dbReference>
<evidence type="ECO:0000256" key="3">
    <source>
        <dbReference type="ARBA" id="ARBA00023163"/>
    </source>
</evidence>
<dbReference type="InterPro" id="IPR000524">
    <property type="entry name" value="Tscrpt_reg_HTH_GntR"/>
</dbReference>
<evidence type="ECO:0000256" key="1">
    <source>
        <dbReference type="ARBA" id="ARBA00023015"/>
    </source>
</evidence>
<accession>A0A5Q3QEN8</accession>
<dbReference type="InterPro" id="IPR008920">
    <property type="entry name" value="TF_FadR/GntR_C"/>
</dbReference>
<dbReference type="CDD" id="cd07377">
    <property type="entry name" value="WHTH_GntR"/>
    <property type="match status" value="1"/>
</dbReference>
<dbReference type="InterPro" id="IPR011711">
    <property type="entry name" value="GntR_C"/>
</dbReference>
<name>A0A5Q3QEN8_9PSEU</name>
<dbReference type="Proteomes" id="UP000371041">
    <property type="component" value="Chromosome"/>
</dbReference>
<evidence type="ECO:0000313" key="5">
    <source>
        <dbReference type="EMBL" id="QGK69929.1"/>
    </source>
</evidence>
<dbReference type="InterPro" id="IPR036390">
    <property type="entry name" value="WH_DNA-bd_sf"/>
</dbReference>